<accession>A0AC61D6U5</accession>
<dbReference type="EC" id="2.7.1.35" evidence="1"/>
<evidence type="ECO:0000313" key="1">
    <source>
        <dbReference type="EMBL" id="PHV69354.1"/>
    </source>
</evidence>
<keyword evidence="2" id="KW-1185">Reference proteome</keyword>
<dbReference type="EMBL" id="PEDL01000032">
    <property type="protein sequence ID" value="PHV69354.1"/>
    <property type="molecule type" value="Genomic_DNA"/>
</dbReference>
<reference evidence="1" key="1">
    <citation type="submission" date="2017-10" db="EMBL/GenBank/DDBJ databases">
        <title>Genome sequence of cellulolytic Lachnospiraceae bacterium XHS1971 isolated from hotspring sediment.</title>
        <authorList>
            <person name="Vasudevan G."/>
            <person name="Joshi A.J."/>
            <person name="Hivarkar S."/>
            <person name="Lanjekar V.B."/>
            <person name="Dhakephalkar P.K."/>
            <person name="Dagar S."/>
        </authorList>
    </citation>
    <scope>NUCLEOTIDE SEQUENCE</scope>
    <source>
        <strain evidence="1">XHS1971</strain>
    </source>
</reference>
<name>A0AC61D6U5_9FIRM</name>
<sequence>MKKSIPRVAALQDMSGFGRCSLTVIMPILACMGVQVCPLPTAVLSTHSGGFGEMAFTDLTKHMKPYMAHWKSLGLYFDCIYTGFIGNEEQIDLMTQFFQDFKQNEKQYIVVDPVMGDHGKLYRTYNLKMQEKMKKLVQQADIITPNPTEASFLLGIPYELKPRSEWELQEILKDLAALGPKQVVITGMVNEIGKKVNIAYDKEQNQYYQVAYEEIPVSYPGTGDAFTSVLIGALLGDFNLGDAIKRATQFVLTAIQTTYEQGTDAREGILLEKILPQLLGN</sequence>
<gene>
    <name evidence="1" type="ORF">CS063_16335</name>
</gene>
<protein>
    <submittedName>
        <fullName evidence="1">Pyridoxamine kinase</fullName>
        <ecNumber evidence="1">2.7.1.35</ecNumber>
    </submittedName>
</protein>
<organism evidence="1 2">
    <name type="scientific">Sporanaerobium hydrogeniformans</name>
    <dbReference type="NCBI Taxonomy" id="3072179"/>
    <lineage>
        <taxon>Bacteria</taxon>
        <taxon>Bacillati</taxon>
        <taxon>Bacillota</taxon>
        <taxon>Clostridia</taxon>
        <taxon>Lachnospirales</taxon>
        <taxon>Lachnospiraceae</taxon>
        <taxon>Sporanaerobium</taxon>
    </lineage>
</organism>
<proteinExistence type="predicted"/>
<dbReference type="Proteomes" id="UP000224460">
    <property type="component" value="Unassembled WGS sequence"/>
</dbReference>
<evidence type="ECO:0000313" key="2">
    <source>
        <dbReference type="Proteomes" id="UP000224460"/>
    </source>
</evidence>
<keyword evidence="1" id="KW-0418">Kinase</keyword>
<keyword evidence="1" id="KW-0808">Transferase</keyword>
<comment type="caution">
    <text evidence="1">The sequence shown here is derived from an EMBL/GenBank/DDBJ whole genome shotgun (WGS) entry which is preliminary data.</text>
</comment>